<reference evidence="1 2" key="1">
    <citation type="submission" date="2016-02" db="EMBL/GenBank/DDBJ databases">
        <authorList>
            <person name="Wen L."/>
            <person name="He K."/>
            <person name="Yang H."/>
        </authorList>
    </citation>
    <scope>NUCLEOTIDE SEQUENCE [LARGE SCALE GENOMIC DNA]</scope>
    <source>
        <strain evidence="1 2">KLE1704</strain>
    </source>
</reference>
<proteinExistence type="predicted"/>
<comment type="caution">
    <text evidence="1">The sequence shown here is derived from an EMBL/GenBank/DDBJ whole genome shotgun (WGS) entry which is preliminary data.</text>
</comment>
<protein>
    <submittedName>
        <fullName evidence="1">Uncharacterized protein</fullName>
    </submittedName>
</protein>
<sequence length="124" mass="14846">MMHAYRAYQETTASYKESTLNGEIEAWYAQYLYTSNLPEYKDSKWEDRDNTDPRRRRIKSLTNYIDNKGNLLPGVNRTDLENKIKDDIVPTFHKYHYTADKYPFEYNRPGLENFKCINKLTINC</sequence>
<name>A0A139LT98_9BACE</name>
<evidence type="ECO:0000313" key="1">
    <source>
        <dbReference type="EMBL" id="KXT54646.1"/>
    </source>
</evidence>
<dbReference type="PATRIC" id="fig|329854.7.peg.569"/>
<dbReference type="AlphaFoldDB" id="A0A139LT98"/>
<accession>A0A139LT98</accession>
<evidence type="ECO:0000313" key="2">
    <source>
        <dbReference type="Proteomes" id="UP000070319"/>
    </source>
</evidence>
<dbReference type="EMBL" id="LTDF01000043">
    <property type="protein sequence ID" value="KXT54646.1"/>
    <property type="molecule type" value="Genomic_DNA"/>
</dbReference>
<gene>
    <name evidence="1" type="ORF">HMPREF2531_00566</name>
</gene>
<dbReference type="Proteomes" id="UP000070319">
    <property type="component" value="Unassembled WGS sequence"/>
</dbReference>
<organism evidence="1">
    <name type="scientific">Bacteroides intestinalis</name>
    <dbReference type="NCBI Taxonomy" id="329854"/>
    <lineage>
        <taxon>Bacteria</taxon>
        <taxon>Pseudomonadati</taxon>
        <taxon>Bacteroidota</taxon>
        <taxon>Bacteroidia</taxon>
        <taxon>Bacteroidales</taxon>
        <taxon>Bacteroidaceae</taxon>
        <taxon>Bacteroides</taxon>
    </lineage>
</organism>